<dbReference type="GO" id="GO:0030178">
    <property type="term" value="P:negative regulation of Wnt signaling pathway"/>
    <property type="evidence" value="ECO:0007669"/>
    <property type="project" value="TreeGrafter"/>
</dbReference>
<feature type="domain" description="Thioredoxin" evidence="1">
    <location>
        <begin position="150"/>
        <end position="310"/>
    </location>
</feature>
<dbReference type="GO" id="GO:0031397">
    <property type="term" value="P:negative regulation of protein ubiquitination"/>
    <property type="evidence" value="ECO:0007669"/>
    <property type="project" value="TreeGrafter"/>
</dbReference>
<dbReference type="GO" id="GO:0004791">
    <property type="term" value="F:thioredoxin-disulfide reductase (NADPH) activity"/>
    <property type="evidence" value="ECO:0007669"/>
    <property type="project" value="TreeGrafter"/>
</dbReference>
<dbReference type="PANTHER" id="PTHR46472:SF1">
    <property type="entry name" value="NUCLEOREDOXIN"/>
    <property type="match status" value="1"/>
</dbReference>
<sequence length="428" mass="45819">MAHFVDLLGPTVATKSGLMKPTAEALEGKEVVGLYFSAHWCGPCRAFTPQLASTYTAIMGAGKAFEIVFISSDRDEGSFDSYWSEQPWPALPYAARGEKAALSRKYKVQGIPTLVLLDGKTGKVLTTDGREVLSSDAEGFPWPQKSVLDLLGGADAQLLTSPAAGGDGDDVRVGELWGKKKLGVYFSAHWCPPCKAFTPKLIEVYKALKQSGRDDFEFVFVSSDRSTNEFSEYFGSQPWLGIPPGDPRKAALSRRFGVEGIPTFVMLDERGATINANARGAVMADPTGARFPWAPEPAADLEDGPDGLNETPSVVALLEGLDEAAQREAIAAVIRVAKATRESSRAAGEDESPFCFFYATAAANVTLQVRKLTGQPASAPKGHATLLLLDIPDDGGYYVGDAHDVTDASLKALLADYGAKKLTRQQMA</sequence>
<keyword evidence="3" id="KW-1185">Reference proteome</keyword>
<evidence type="ECO:0000313" key="3">
    <source>
        <dbReference type="Proteomes" id="UP000751190"/>
    </source>
</evidence>
<dbReference type="GO" id="GO:0005634">
    <property type="term" value="C:nucleus"/>
    <property type="evidence" value="ECO:0007669"/>
    <property type="project" value="TreeGrafter"/>
</dbReference>
<dbReference type="Gene3D" id="3.40.30.10">
    <property type="entry name" value="Glutaredoxin"/>
    <property type="match status" value="2"/>
</dbReference>
<reference evidence="2" key="1">
    <citation type="submission" date="2021-05" db="EMBL/GenBank/DDBJ databases">
        <title>The genome of the haptophyte Pavlova lutheri (Diacronema luteri, Pavlovales) - a model for lipid biosynthesis in eukaryotic algae.</title>
        <authorList>
            <person name="Hulatt C.J."/>
            <person name="Posewitz M.C."/>
        </authorList>
    </citation>
    <scope>NUCLEOTIDE SEQUENCE</scope>
    <source>
        <strain evidence="2">NIVA-4/92</strain>
    </source>
</reference>
<dbReference type="OrthoDB" id="409136at2759"/>
<evidence type="ECO:0000259" key="1">
    <source>
        <dbReference type="PROSITE" id="PS51352"/>
    </source>
</evidence>
<dbReference type="OMA" id="NAPCRQF"/>
<feature type="domain" description="Thioredoxin" evidence="1">
    <location>
        <begin position="12"/>
        <end position="149"/>
    </location>
</feature>
<dbReference type="PROSITE" id="PS51352">
    <property type="entry name" value="THIOREDOXIN_2"/>
    <property type="match status" value="2"/>
</dbReference>
<dbReference type="InterPro" id="IPR012336">
    <property type="entry name" value="Thioredoxin-like_fold"/>
</dbReference>
<dbReference type="EMBL" id="JAGTXO010000015">
    <property type="protein sequence ID" value="KAG8463698.1"/>
    <property type="molecule type" value="Genomic_DNA"/>
</dbReference>
<dbReference type="InterPro" id="IPR013766">
    <property type="entry name" value="Thioredoxin_domain"/>
</dbReference>
<dbReference type="Proteomes" id="UP000751190">
    <property type="component" value="Unassembled WGS sequence"/>
</dbReference>
<comment type="caution">
    <text evidence="2">The sequence shown here is derived from an EMBL/GenBank/DDBJ whole genome shotgun (WGS) entry which is preliminary data.</text>
</comment>
<dbReference type="SUPFAM" id="SSF52833">
    <property type="entry name" value="Thioredoxin-like"/>
    <property type="match status" value="2"/>
</dbReference>
<protein>
    <recommendedName>
        <fullName evidence="1">Thioredoxin domain-containing protein</fullName>
    </recommendedName>
</protein>
<accession>A0A8J5XBT9</accession>
<name>A0A8J5XBT9_DIALT</name>
<organism evidence="2 3">
    <name type="scientific">Diacronema lutheri</name>
    <name type="common">Unicellular marine alga</name>
    <name type="synonym">Monochrysis lutheri</name>
    <dbReference type="NCBI Taxonomy" id="2081491"/>
    <lineage>
        <taxon>Eukaryota</taxon>
        <taxon>Haptista</taxon>
        <taxon>Haptophyta</taxon>
        <taxon>Pavlovophyceae</taxon>
        <taxon>Pavlovales</taxon>
        <taxon>Pavlovaceae</taxon>
        <taxon>Diacronema</taxon>
    </lineage>
</organism>
<dbReference type="Pfam" id="PF13905">
    <property type="entry name" value="Thioredoxin_8"/>
    <property type="match status" value="2"/>
</dbReference>
<proteinExistence type="predicted"/>
<dbReference type="InterPro" id="IPR036249">
    <property type="entry name" value="Thioredoxin-like_sf"/>
</dbReference>
<dbReference type="PANTHER" id="PTHR46472">
    <property type="entry name" value="NUCLEOREDOXIN"/>
    <property type="match status" value="1"/>
</dbReference>
<gene>
    <name evidence="2" type="ORF">KFE25_003971</name>
</gene>
<evidence type="ECO:0000313" key="2">
    <source>
        <dbReference type="EMBL" id="KAG8463698.1"/>
    </source>
</evidence>
<dbReference type="AlphaFoldDB" id="A0A8J5XBT9"/>